<proteinExistence type="predicted"/>
<dbReference type="GO" id="GO:0008168">
    <property type="term" value="F:methyltransferase activity"/>
    <property type="evidence" value="ECO:0007669"/>
    <property type="project" value="UniProtKB-KW"/>
</dbReference>
<keyword evidence="2" id="KW-1185">Reference proteome</keyword>
<protein>
    <submittedName>
        <fullName evidence="1">Trans-aconitate methyltransferase</fullName>
    </submittedName>
</protein>
<reference evidence="1 2" key="1">
    <citation type="submission" date="2020-01" db="EMBL/GenBank/DDBJ databases">
        <title>Insect and environment-associated Actinomycetes.</title>
        <authorList>
            <person name="Currrie C."/>
            <person name="Chevrette M."/>
            <person name="Carlson C."/>
            <person name="Stubbendieck R."/>
            <person name="Wendt-Pienkowski E."/>
        </authorList>
    </citation>
    <scope>NUCLEOTIDE SEQUENCE [LARGE SCALE GENOMIC DNA]</scope>
    <source>
        <strain evidence="1 2">SID14172</strain>
    </source>
</reference>
<keyword evidence="1" id="KW-0808">Transferase</keyword>
<evidence type="ECO:0000313" key="2">
    <source>
        <dbReference type="Proteomes" id="UP000469545"/>
    </source>
</evidence>
<sequence length="87" mass="9151">MTGVTVVADGTVVTDDTDAASAVVPGVGPTGRYRGERTTVRLGGVTARGDAADEPPRYAPEWLRLREPADAAARAHDLLDPLRIRLA</sequence>
<comment type="caution">
    <text evidence="1">The sequence shown here is derived from an EMBL/GenBank/DDBJ whole genome shotgun (WGS) entry which is preliminary data.</text>
</comment>
<dbReference type="AlphaFoldDB" id="A0A6N9URR4"/>
<accession>A0A6N9URR4</accession>
<name>A0A6N9URR4_9ACTN</name>
<dbReference type="Proteomes" id="UP000469545">
    <property type="component" value="Unassembled WGS sequence"/>
</dbReference>
<evidence type="ECO:0000313" key="1">
    <source>
        <dbReference type="EMBL" id="NEB19266.1"/>
    </source>
</evidence>
<feature type="non-terminal residue" evidence="1">
    <location>
        <position position="87"/>
    </location>
</feature>
<dbReference type="EMBL" id="JAAGMB010000501">
    <property type="protein sequence ID" value="NEB19266.1"/>
    <property type="molecule type" value="Genomic_DNA"/>
</dbReference>
<dbReference type="GO" id="GO:0032259">
    <property type="term" value="P:methylation"/>
    <property type="evidence" value="ECO:0007669"/>
    <property type="project" value="UniProtKB-KW"/>
</dbReference>
<organism evidence="1 2">
    <name type="scientific">Streptomyces coelicoflavus</name>
    <dbReference type="NCBI Taxonomy" id="285562"/>
    <lineage>
        <taxon>Bacteria</taxon>
        <taxon>Bacillati</taxon>
        <taxon>Actinomycetota</taxon>
        <taxon>Actinomycetes</taxon>
        <taxon>Kitasatosporales</taxon>
        <taxon>Streptomycetaceae</taxon>
        <taxon>Streptomyces</taxon>
    </lineage>
</organism>
<gene>
    <name evidence="1" type="ORF">G3I46_22645</name>
</gene>
<keyword evidence="1" id="KW-0489">Methyltransferase</keyword>